<organism evidence="2 3">
    <name type="scientific">Streptomyces prasinosporus</name>
    <dbReference type="NCBI Taxonomy" id="68256"/>
    <lineage>
        <taxon>Bacteria</taxon>
        <taxon>Bacillati</taxon>
        <taxon>Actinomycetota</taxon>
        <taxon>Actinomycetes</taxon>
        <taxon>Kitasatosporales</taxon>
        <taxon>Streptomycetaceae</taxon>
        <taxon>Streptomyces</taxon>
        <taxon>Streptomyces albogriseolus group</taxon>
    </lineage>
</organism>
<evidence type="ECO:0008006" key="4">
    <source>
        <dbReference type="Google" id="ProtNLM"/>
    </source>
</evidence>
<proteinExistence type="predicted"/>
<name>A0ABP6UB37_9ACTN</name>
<dbReference type="EMBL" id="BAAAXF010000078">
    <property type="protein sequence ID" value="GAA3503749.1"/>
    <property type="molecule type" value="Genomic_DNA"/>
</dbReference>
<dbReference type="Proteomes" id="UP001501455">
    <property type="component" value="Unassembled WGS sequence"/>
</dbReference>
<accession>A0ABP6UB37</accession>
<gene>
    <name evidence="2" type="ORF">GCM10019016_108610</name>
</gene>
<feature type="region of interest" description="Disordered" evidence="1">
    <location>
        <begin position="28"/>
        <end position="72"/>
    </location>
</feature>
<evidence type="ECO:0000313" key="3">
    <source>
        <dbReference type="Proteomes" id="UP001501455"/>
    </source>
</evidence>
<comment type="caution">
    <text evidence="2">The sequence shown here is derived from an EMBL/GenBank/DDBJ whole genome shotgun (WGS) entry which is preliminary data.</text>
</comment>
<feature type="compositionally biased region" description="Basic and acidic residues" evidence="1">
    <location>
        <begin position="47"/>
        <end position="60"/>
    </location>
</feature>
<sequence>MIIDVHGHCTTAPAPLGQWRDARIAALTDPARAPGGARRRGGVSSGERGRPAANHQDRTGSDGMIDSYVFES</sequence>
<keyword evidence="3" id="KW-1185">Reference proteome</keyword>
<evidence type="ECO:0000256" key="1">
    <source>
        <dbReference type="SAM" id="MobiDB-lite"/>
    </source>
</evidence>
<protein>
    <recommendedName>
        <fullName evidence="4">Amidohydrolase</fullName>
    </recommendedName>
</protein>
<dbReference type="RefSeq" id="WP_345584688.1">
    <property type="nucleotide sequence ID" value="NZ_BAAAXF010000078.1"/>
</dbReference>
<reference evidence="3" key="1">
    <citation type="journal article" date="2019" name="Int. J. Syst. Evol. Microbiol.">
        <title>The Global Catalogue of Microorganisms (GCM) 10K type strain sequencing project: providing services to taxonomists for standard genome sequencing and annotation.</title>
        <authorList>
            <consortium name="The Broad Institute Genomics Platform"/>
            <consortium name="The Broad Institute Genome Sequencing Center for Infectious Disease"/>
            <person name="Wu L."/>
            <person name="Ma J."/>
        </authorList>
    </citation>
    <scope>NUCLEOTIDE SEQUENCE [LARGE SCALE GENOMIC DNA]</scope>
    <source>
        <strain evidence="3">JCM 4816</strain>
    </source>
</reference>
<evidence type="ECO:0000313" key="2">
    <source>
        <dbReference type="EMBL" id="GAA3503749.1"/>
    </source>
</evidence>